<dbReference type="KEGG" id="xcr:J163_02332"/>
<name>A0A0U5BU86_XANCI</name>
<keyword evidence="1" id="KW-0472">Membrane</keyword>
<reference evidence="2 4" key="1">
    <citation type="submission" date="2014-09" db="EMBL/GenBank/DDBJ databases">
        <authorList>
            <person name="Regsiter A."/>
        </authorList>
    </citation>
    <scope>NUCLEOTIDE SEQUENCE [LARGE SCALE GENOMIC DNA]</scope>
</reference>
<organism evidence="2 4">
    <name type="scientific">Xanthomonas citri pv. citri</name>
    <dbReference type="NCBI Taxonomy" id="611301"/>
    <lineage>
        <taxon>Bacteria</taxon>
        <taxon>Pseudomonadati</taxon>
        <taxon>Pseudomonadota</taxon>
        <taxon>Gammaproteobacteria</taxon>
        <taxon>Lysobacterales</taxon>
        <taxon>Lysobacteraceae</taxon>
        <taxon>Xanthomonas</taxon>
    </lineage>
</organism>
<gene>
    <name evidence="3" type="ORF">GUH15_24945</name>
    <name evidence="2" type="ORF">XAC3562_440005</name>
</gene>
<feature type="transmembrane region" description="Helical" evidence="1">
    <location>
        <begin position="64"/>
        <end position="82"/>
    </location>
</feature>
<evidence type="ECO:0000313" key="2">
    <source>
        <dbReference type="EMBL" id="CEG16544.1"/>
    </source>
</evidence>
<proteinExistence type="predicted"/>
<reference evidence="3" key="2">
    <citation type="submission" date="2020-01" db="EMBL/GenBank/DDBJ databases">
        <authorList>
            <person name="Richard D."/>
        </authorList>
    </citation>
    <scope>NUCLEOTIDE SEQUENCE</scope>
    <source>
        <strain evidence="3">JP541</strain>
    </source>
</reference>
<dbReference type="KEGG" id="xcw:J162_02336"/>
<evidence type="ECO:0000313" key="3">
    <source>
        <dbReference type="EMBL" id="MBD4339241.1"/>
    </source>
</evidence>
<dbReference type="KEGG" id="xcf:J172_02338"/>
<dbReference type="KEGG" id="xcn:J169_02344"/>
<dbReference type="Pfam" id="PF12553">
    <property type="entry name" value="DUF3742"/>
    <property type="match status" value="1"/>
</dbReference>
<dbReference type="KEGG" id="xcm:J164_02334"/>
<dbReference type="GeneID" id="66913432"/>
<dbReference type="Proteomes" id="UP000052230">
    <property type="component" value="Unassembled WGS sequence"/>
</dbReference>
<feature type="transmembrane region" description="Helical" evidence="1">
    <location>
        <begin position="36"/>
        <end position="58"/>
    </location>
</feature>
<dbReference type="EMBL" id="CCXZ01000138">
    <property type="protein sequence ID" value="CEG16544.1"/>
    <property type="molecule type" value="Genomic_DNA"/>
</dbReference>
<evidence type="ECO:0000256" key="1">
    <source>
        <dbReference type="SAM" id="Phobius"/>
    </source>
</evidence>
<dbReference type="RefSeq" id="WP_015463211.1">
    <property type="nucleotide sequence ID" value="NZ_CAVLHM010000024.1"/>
</dbReference>
<comment type="caution">
    <text evidence="2">The sequence shown here is derived from an EMBL/GenBank/DDBJ whole genome shotgun (WGS) entry which is preliminary data.</text>
</comment>
<dbReference type="Proteomes" id="UP000653002">
    <property type="component" value="Unassembled WGS sequence"/>
</dbReference>
<dbReference type="KEGG" id="xcu:J159_02336"/>
<dbReference type="InterPro" id="IPR022213">
    <property type="entry name" value="DUF3742"/>
</dbReference>
<keyword evidence="1" id="KW-0812">Transmembrane</keyword>
<evidence type="ECO:0000313" key="4">
    <source>
        <dbReference type="Proteomes" id="UP000052230"/>
    </source>
</evidence>
<protein>
    <submittedName>
        <fullName evidence="3">DUF3742 family protein</fullName>
    </submittedName>
</protein>
<keyword evidence="1" id="KW-1133">Transmembrane helix</keyword>
<sequence>MPTSQPKIPLSRRAGRATGRAWRWLTFRNKQFTERLVAAGASAGLAKGVGAFVLLLVVGVLLYAAFWLGAVVVTAMAVSWVVTRIDVLDTTEEARWRDGVAGYGLYRGEVRIDPGEEEEP</sequence>
<dbReference type="AlphaFoldDB" id="A0A0U5BU86"/>
<accession>A0A0U5BU86</accession>
<keyword evidence="4" id="KW-1185">Reference proteome</keyword>
<dbReference type="EMBL" id="JAABFR010002178">
    <property type="protein sequence ID" value="MBD4339241.1"/>
    <property type="molecule type" value="Genomic_DNA"/>
</dbReference>